<dbReference type="Pfam" id="PF13591">
    <property type="entry name" value="MerR_2"/>
    <property type="match status" value="1"/>
</dbReference>
<dbReference type="EMBL" id="CP003985">
    <property type="protein sequence ID" value="AGF78233.1"/>
    <property type="molecule type" value="Genomic_DNA"/>
</dbReference>
<accession>M1P422</accession>
<reference evidence="2" key="1">
    <citation type="journal article" date="2013" name="Stand. Genomic Sci.">
        <title>Complete genome sequence of Desulfocapsa sulfexigens, a marine deltaproteobacterium specialized in disproportionating inorganic sulfur compounds.</title>
        <authorList>
            <person name="Finster K.W."/>
            <person name="Kjeldsen K.U."/>
            <person name="Kube M."/>
            <person name="Reinhardt R."/>
            <person name="Mussmann M."/>
            <person name="Amann R."/>
            <person name="Schreiber L."/>
        </authorList>
    </citation>
    <scope>NUCLEOTIDE SEQUENCE [LARGE SCALE GENOMIC DNA]</scope>
    <source>
        <strain evidence="2">DSM 10523 / SB164P1</strain>
    </source>
</reference>
<dbReference type="AlphaFoldDB" id="M1P422"/>
<name>M1P422_DESSD</name>
<evidence type="ECO:0008006" key="3">
    <source>
        <dbReference type="Google" id="ProtNLM"/>
    </source>
</evidence>
<keyword evidence="2" id="KW-1185">Reference proteome</keyword>
<dbReference type="KEGG" id="dsf:UWK_01675"/>
<protein>
    <recommendedName>
        <fullName evidence="3">MerR family transcriptional regulator</fullName>
    </recommendedName>
</protein>
<dbReference type="HOGENOM" id="CLU_144710_3_0_7"/>
<organism evidence="1 2">
    <name type="scientific">Desulfocapsa sulfexigens (strain DSM 10523 / SB164P1)</name>
    <dbReference type="NCBI Taxonomy" id="1167006"/>
    <lineage>
        <taxon>Bacteria</taxon>
        <taxon>Pseudomonadati</taxon>
        <taxon>Thermodesulfobacteriota</taxon>
        <taxon>Desulfobulbia</taxon>
        <taxon>Desulfobulbales</taxon>
        <taxon>Desulfocapsaceae</taxon>
        <taxon>Desulfocapsa</taxon>
    </lineage>
</organism>
<proteinExistence type="predicted"/>
<dbReference type="eggNOG" id="COG0789">
    <property type="taxonomic scope" value="Bacteria"/>
</dbReference>
<evidence type="ECO:0000313" key="2">
    <source>
        <dbReference type="Proteomes" id="UP000011721"/>
    </source>
</evidence>
<evidence type="ECO:0000313" key="1">
    <source>
        <dbReference type="EMBL" id="AGF78233.1"/>
    </source>
</evidence>
<dbReference type="STRING" id="1167006.UWK_01675"/>
<dbReference type="Proteomes" id="UP000011721">
    <property type="component" value="Chromosome"/>
</dbReference>
<dbReference type="OrthoDB" id="8562553at2"/>
<gene>
    <name evidence="1" type="ordered locus">UWK_01675</name>
</gene>
<dbReference type="Gene3D" id="1.10.1660.10">
    <property type="match status" value="1"/>
</dbReference>
<sequence length="111" mass="13026">MTTELQYTIIDENCAYSLRELCNICKVHAQFVQDLIDEGIISPQGHDPREWRFAAFEVRRIQISIRLQEDLRVNLPGTALALDLLDEIEQLRRSKLRLEQLYALNKKIDRS</sequence>